<dbReference type="AlphaFoldDB" id="A0A7M3SB40"/>
<dbReference type="KEGG" id="acht:bsdcttw_48480"/>
<feature type="transmembrane region" description="Helical" evidence="1">
    <location>
        <begin position="20"/>
        <end position="40"/>
    </location>
</feature>
<keyword evidence="1" id="KW-1133">Transmembrane helix</keyword>
<dbReference type="Proteomes" id="UP000515703">
    <property type="component" value="Chromosome"/>
</dbReference>
<evidence type="ECO:0000313" key="3">
    <source>
        <dbReference type="Proteomes" id="UP000515703"/>
    </source>
</evidence>
<accession>A0A7M3SB40</accession>
<protein>
    <submittedName>
        <fullName evidence="2">Uncharacterized protein</fullName>
    </submittedName>
</protein>
<organism evidence="2 3">
    <name type="scientific">Anaerocolumna chitinilytica</name>
    <dbReference type="NCBI Taxonomy" id="1727145"/>
    <lineage>
        <taxon>Bacteria</taxon>
        <taxon>Bacillati</taxon>
        <taxon>Bacillota</taxon>
        <taxon>Clostridia</taxon>
        <taxon>Lachnospirales</taxon>
        <taxon>Lachnospiraceae</taxon>
        <taxon>Anaerocolumna</taxon>
    </lineage>
</organism>
<reference evidence="2 3" key="2">
    <citation type="submission" date="2020-08" db="EMBL/GenBank/DDBJ databases">
        <authorList>
            <person name="Ueki A."/>
            <person name="Tonouchi A."/>
        </authorList>
    </citation>
    <scope>NUCLEOTIDE SEQUENCE [LARGE SCALE GENOMIC DNA]</scope>
    <source>
        <strain evidence="2 3">CTTW</strain>
    </source>
</reference>
<reference evidence="2 3" key="1">
    <citation type="submission" date="2020-08" db="EMBL/GenBank/DDBJ databases">
        <title>Draft genome sequencing of an Anaerocolumna strain isolated from anoxic soil subjected to BSD treatment.</title>
        <authorList>
            <person name="Uek A."/>
            <person name="Tonouchi A."/>
        </authorList>
    </citation>
    <scope>NUCLEOTIDE SEQUENCE [LARGE SCALE GENOMIC DNA]</scope>
    <source>
        <strain evidence="2 3">CTTW</strain>
    </source>
</reference>
<sequence>MMETDKESKVAFFNKPLKIYAFISLFMTTVVSGIFTIFNIGEEITLYYYSFYTIYNIFFIVLVIIRIPYYRKEKNGHSNT</sequence>
<keyword evidence="3" id="KW-1185">Reference proteome</keyword>
<feature type="transmembrane region" description="Helical" evidence="1">
    <location>
        <begin position="46"/>
        <end position="65"/>
    </location>
</feature>
<gene>
    <name evidence="2" type="ORF">bsdcttw_48480</name>
</gene>
<evidence type="ECO:0000313" key="2">
    <source>
        <dbReference type="EMBL" id="BCK01808.1"/>
    </source>
</evidence>
<proteinExistence type="predicted"/>
<evidence type="ECO:0000256" key="1">
    <source>
        <dbReference type="SAM" id="Phobius"/>
    </source>
</evidence>
<keyword evidence="1" id="KW-0812">Transmembrane</keyword>
<dbReference type="EMBL" id="AP023368">
    <property type="protein sequence ID" value="BCK01808.1"/>
    <property type="molecule type" value="Genomic_DNA"/>
</dbReference>
<keyword evidence="1" id="KW-0472">Membrane</keyword>
<name>A0A7M3SB40_9FIRM</name>
<dbReference type="RefSeq" id="WP_185257337.1">
    <property type="nucleotide sequence ID" value="NZ_AP023368.1"/>
</dbReference>